<keyword evidence="4" id="KW-1185">Reference proteome</keyword>
<dbReference type="InterPro" id="IPR025445">
    <property type="entry name" value="DUF4191"/>
</dbReference>
<dbReference type="OrthoDB" id="8479889at2"/>
<dbReference type="EMBL" id="FPCG01000004">
    <property type="protein sequence ID" value="SFV22492.1"/>
    <property type="molecule type" value="Genomic_DNA"/>
</dbReference>
<feature type="compositionally biased region" description="Low complexity" evidence="1">
    <location>
        <begin position="14"/>
        <end position="30"/>
    </location>
</feature>
<name>A0A1I7MKN3_9MICC</name>
<keyword evidence="2" id="KW-0812">Transmembrane</keyword>
<feature type="transmembrane region" description="Helical" evidence="2">
    <location>
        <begin position="91"/>
        <end position="110"/>
    </location>
</feature>
<gene>
    <name evidence="3" type="ORF">SAMN04487966_104156</name>
</gene>
<protein>
    <recommendedName>
        <fullName evidence="5">FoF1-type ATP synthase assembly protein I</fullName>
    </recommendedName>
</protein>
<dbReference type="Proteomes" id="UP000198881">
    <property type="component" value="Unassembled WGS sequence"/>
</dbReference>
<evidence type="ECO:0000256" key="2">
    <source>
        <dbReference type="SAM" id="Phobius"/>
    </source>
</evidence>
<feature type="region of interest" description="Disordered" evidence="1">
    <location>
        <begin position="1"/>
        <end position="70"/>
    </location>
</feature>
<accession>A0A1I7MKN3</accession>
<feature type="compositionally biased region" description="Polar residues" evidence="1">
    <location>
        <begin position="1"/>
        <end position="13"/>
    </location>
</feature>
<keyword evidence="2" id="KW-1133">Transmembrane helix</keyword>
<dbReference type="RefSeq" id="WP_091696398.1">
    <property type="nucleotide sequence ID" value="NZ_FPCG01000004.1"/>
</dbReference>
<dbReference type="Pfam" id="PF13829">
    <property type="entry name" value="DUF4191"/>
    <property type="match status" value="1"/>
</dbReference>
<evidence type="ECO:0000256" key="1">
    <source>
        <dbReference type="SAM" id="MobiDB-lite"/>
    </source>
</evidence>
<reference evidence="3 4" key="1">
    <citation type="submission" date="2016-10" db="EMBL/GenBank/DDBJ databases">
        <authorList>
            <person name="de Groot N.N."/>
        </authorList>
    </citation>
    <scope>NUCLEOTIDE SEQUENCE [LARGE SCALE GENOMIC DNA]</scope>
    <source>
        <strain evidence="3 4">CGMCC 1.7054</strain>
    </source>
</reference>
<evidence type="ECO:0000313" key="3">
    <source>
        <dbReference type="EMBL" id="SFV22492.1"/>
    </source>
</evidence>
<organism evidence="3 4">
    <name type="scientific">Micrococcus terreus</name>
    <dbReference type="NCBI Taxonomy" id="574650"/>
    <lineage>
        <taxon>Bacteria</taxon>
        <taxon>Bacillati</taxon>
        <taxon>Actinomycetota</taxon>
        <taxon>Actinomycetes</taxon>
        <taxon>Micrococcales</taxon>
        <taxon>Micrococcaceae</taxon>
        <taxon>Micrococcus</taxon>
    </lineage>
</organism>
<keyword evidence="2" id="KW-0472">Membrane</keyword>
<evidence type="ECO:0000313" key="4">
    <source>
        <dbReference type="Proteomes" id="UP000198881"/>
    </source>
</evidence>
<evidence type="ECO:0008006" key="5">
    <source>
        <dbReference type="Google" id="ProtNLM"/>
    </source>
</evidence>
<proteinExistence type="predicted"/>
<sequence length="291" mass="31510">MASSKKTPAGSGQPTAPSSARPAGSSGDGSTSREKLKAVKAAQRQARADQKAQAKATRDEKRAKKKATKKPGVFKQLKQVFTMTRAHDPKVVLWMVLAFLGSVAVGLIIGLLLNNWITWLLISIPFGLLAAVLVMNRKAEKAAFAQIEGRPGAAGAALSTLRRGWIIPEQPVAVHPKTQDAVFRAVGRPGVVLVTEGPTQRVRQLVEKERKKMARFLPNVPIEVIHTGNGDGQVALHEVSSTLKRLPKKLTKQEVQAVDKRISALGSSKLPIPQGIDPYRARPDRKSMRGR</sequence>
<dbReference type="STRING" id="574650.SAMN04487966_104156"/>
<feature type="transmembrane region" description="Helical" evidence="2">
    <location>
        <begin position="116"/>
        <end position="135"/>
    </location>
</feature>
<feature type="compositionally biased region" description="Basic and acidic residues" evidence="1">
    <location>
        <begin position="279"/>
        <end position="291"/>
    </location>
</feature>
<feature type="compositionally biased region" description="Basic and acidic residues" evidence="1">
    <location>
        <begin position="46"/>
        <end position="62"/>
    </location>
</feature>
<feature type="region of interest" description="Disordered" evidence="1">
    <location>
        <begin position="269"/>
        <end position="291"/>
    </location>
</feature>
<dbReference type="AlphaFoldDB" id="A0A1I7MKN3"/>